<reference evidence="2 3" key="1">
    <citation type="journal article" date="2017" name="Nat. Commun.">
        <title>Genome assembly with in vitro proximity ligation data and whole-genome triplication in lettuce.</title>
        <authorList>
            <person name="Reyes-Chin-Wo S."/>
            <person name="Wang Z."/>
            <person name="Yang X."/>
            <person name="Kozik A."/>
            <person name="Arikit S."/>
            <person name="Song C."/>
            <person name="Xia L."/>
            <person name="Froenicke L."/>
            <person name="Lavelle D.O."/>
            <person name="Truco M.J."/>
            <person name="Xia R."/>
            <person name="Zhu S."/>
            <person name="Xu C."/>
            <person name="Xu H."/>
            <person name="Xu X."/>
            <person name="Cox K."/>
            <person name="Korf I."/>
            <person name="Meyers B.C."/>
            <person name="Michelmore R.W."/>
        </authorList>
    </citation>
    <scope>NUCLEOTIDE SEQUENCE [LARGE SCALE GENOMIC DNA]</scope>
    <source>
        <strain evidence="3">cv. Salinas</strain>
        <tissue evidence="2">Seedlings</tissue>
    </source>
</reference>
<dbReference type="AlphaFoldDB" id="A0A9R1XGR1"/>
<dbReference type="Pfam" id="PF08387">
    <property type="entry name" value="FBD"/>
    <property type="match status" value="1"/>
</dbReference>
<dbReference type="InterPro" id="IPR055411">
    <property type="entry name" value="LRR_FXL15/At3g58940/PEG3-like"/>
</dbReference>
<evidence type="ECO:0000259" key="1">
    <source>
        <dbReference type="SMART" id="SM00579"/>
    </source>
</evidence>
<dbReference type="SUPFAM" id="SSF52047">
    <property type="entry name" value="RNI-like"/>
    <property type="match status" value="1"/>
</dbReference>
<protein>
    <recommendedName>
        <fullName evidence="1">FBD domain-containing protein</fullName>
    </recommendedName>
</protein>
<name>A0A9R1XGR1_LACSA</name>
<dbReference type="InterPro" id="IPR050232">
    <property type="entry name" value="FBL13/AtMIF1-like"/>
</dbReference>
<dbReference type="SMART" id="SM00579">
    <property type="entry name" value="FBD"/>
    <property type="match status" value="1"/>
</dbReference>
<dbReference type="Pfam" id="PF24758">
    <property type="entry name" value="LRR_At5g56370"/>
    <property type="match status" value="1"/>
</dbReference>
<dbReference type="EMBL" id="NBSK02000004">
    <property type="protein sequence ID" value="KAJ0213985.1"/>
    <property type="molecule type" value="Genomic_DNA"/>
</dbReference>
<organism evidence="2 3">
    <name type="scientific">Lactuca sativa</name>
    <name type="common">Garden lettuce</name>
    <dbReference type="NCBI Taxonomy" id="4236"/>
    <lineage>
        <taxon>Eukaryota</taxon>
        <taxon>Viridiplantae</taxon>
        <taxon>Streptophyta</taxon>
        <taxon>Embryophyta</taxon>
        <taxon>Tracheophyta</taxon>
        <taxon>Spermatophyta</taxon>
        <taxon>Magnoliopsida</taxon>
        <taxon>eudicotyledons</taxon>
        <taxon>Gunneridae</taxon>
        <taxon>Pentapetalae</taxon>
        <taxon>asterids</taxon>
        <taxon>campanulids</taxon>
        <taxon>Asterales</taxon>
        <taxon>Asteraceae</taxon>
        <taxon>Cichorioideae</taxon>
        <taxon>Cichorieae</taxon>
        <taxon>Lactucinae</taxon>
        <taxon>Lactuca</taxon>
    </lineage>
</organism>
<comment type="caution">
    <text evidence="2">The sequence shown here is derived from an EMBL/GenBank/DDBJ whole genome shotgun (WGS) entry which is preliminary data.</text>
</comment>
<dbReference type="Proteomes" id="UP000235145">
    <property type="component" value="Unassembled WGS sequence"/>
</dbReference>
<dbReference type="InterPro" id="IPR006566">
    <property type="entry name" value="FBD"/>
</dbReference>
<dbReference type="PANTHER" id="PTHR31900">
    <property type="entry name" value="F-BOX/RNI SUPERFAMILY PROTEIN-RELATED"/>
    <property type="match status" value="1"/>
</dbReference>
<sequence>MKIGGLNMSSTNANVDRLSLLPDWEQASYPKDGNPAGHWSIALTSITLTTSLILIHRVLKLCKTSQVKLFRLHCSESLIGNTNVPKWINEAVKLNVCELDIQVIIRELPLSLFTCKTLTTLRLAIGGCDSDVLNVPTIPSGVTLPCLKTLDIRVFNEPFVNVCKLIYACPILESLSLSLEKRRWREDNQEYSFNIPTLKRFELRTPRCTSSISKVVLNVPNVEYLILGGFLSSVFLMEDLMSLVEATVLEYKHLVIELLKGLSGVKSLSWSTSTFGVPLDFPLPKFRNLKRLEFKRFSCFGWFLMFEVLQRSCELEHLCIEEAEEFFWKEPQSVPTCVLLKLRSMKFISLKRGECDIKFIEYLLANAKVLKTLTIISEIWPPADEMRLCEQFMKFPSASGCCEIQFVRKWSHFYNKLA</sequence>
<dbReference type="InterPro" id="IPR032675">
    <property type="entry name" value="LRR_dom_sf"/>
</dbReference>
<keyword evidence="3" id="KW-1185">Reference proteome</keyword>
<proteinExistence type="predicted"/>
<dbReference type="PANTHER" id="PTHR31900:SF31">
    <property type="entry name" value="F-BOX_LRR-REPEAT PROTEIN 13-LIKE"/>
    <property type="match status" value="1"/>
</dbReference>
<accession>A0A9R1XGR1</accession>
<feature type="domain" description="FBD" evidence="1">
    <location>
        <begin position="336"/>
        <end position="407"/>
    </location>
</feature>
<evidence type="ECO:0000313" key="2">
    <source>
        <dbReference type="EMBL" id="KAJ0213985.1"/>
    </source>
</evidence>
<dbReference type="Gene3D" id="3.80.10.10">
    <property type="entry name" value="Ribonuclease Inhibitor"/>
    <property type="match status" value="1"/>
</dbReference>
<gene>
    <name evidence="2" type="ORF">LSAT_V11C400168460</name>
</gene>
<evidence type="ECO:0000313" key="3">
    <source>
        <dbReference type="Proteomes" id="UP000235145"/>
    </source>
</evidence>